<organism evidence="1 2">
    <name type="scientific">Saguinus oedipus</name>
    <name type="common">Cotton-top tamarin</name>
    <name type="synonym">Oedipomidas oedipus</name>
    <dbReference type="NCBI Taxonomy" id="9490"/>
    <lineage>
        <taxon>Eukaryota</taxon>
        <taxon>Metazoa</taxon>
        <taxon>Chordata</taxon>
        <taxon>Craniata</taxon>
        <taxon>Vertebrata</taxon>
        <taxon>Euteleostomi</taxon>
        <taxon>Mammalia</taxon>
        <taxon>Eutheria</taxon>
        <taxon>Euarchontoglires</taxon>
        <taxon>Primates</taxon>
        <taxon>Haplorrhini</taxon>
        <taxon>Platyrrhini</taxon>
        <taxon>Cebidae</taxon>
        <taxon>Callitrichinae</taxon>
        <taxon>Saguinus</taxon>
    </lineage>
</organism>
<dbReference type="EMBL" id="JASSZA010000007">
    <property type="protein sequence ID" value="KAK2106327.1"/>
    <property type="molecule type" value="Genomic_DNA"/>
</dbReference>
<protein>
    <submittedName>
        <fullName evidence="1">Uncharacterized protein</fullName>
    </submittedName>
</protein>
<gene>
    <name evidence="1" type="ORF">P7K49_015841</name>
</gene>
<feature type="non-terminal residue" evidence="1">
    <location>
        <position position="1"/>
    </location>
</feature>
<sequence>FLQDHKLLSSCMQLSLEAGPCRALAQKLLQKLCTPVEGPGPLTFSPRCFQQLHGGSGVDGLM</sequence>
<reference evidence="1 2" key="1">
    <citation type="submission" date="2023-05" db="EMBL/GenBank/DDBJ databases">
        <title>B98-5 Cell Line De Novo Hybrid Assembly: An Optical Mapping Approach.</title>
        <authorList>
            <person name="Kananen K."/>
            <person name="Auerbach J.A."/>
            <person name="Kautto E."/>
            <person name="Blachly J.S."/>
        </authorList>
    </citation>
    <scope>NUCLEOTIDE SEQUENCE [LARGE SCALE GENOMIC DNA]</scope>
    <source>
        <strain evidence="1">B95-8</strain>
        <tissue evidence="1">Cell line</tissue>
    </source>
</reference>
<evidence type="ECO:0000313" key="2">
    <source>
        <dbReference type="Proteomes" id="UP001266305"/>
    </source>
</evidence>
<keyword evidence="2" id="KW-1185">Reference proteome</keyword>
<proteinExistence type="predicted"/>
<dbReference type="Proteomes" id="UP001266305">
    <property type="component" value="Unassembled WGS sequence"/>
</dbReference>
<accession>A0ABQ9VD95</accession>
<name>A0ABQ9VD95_SAGOE</name>
<comment type="caution">
    <text evidence="1">The sequence shown here is derived from an EMBL/GenBank/DDBJ whole genome shotgun (WGS) entry which is preliminary data.</text>
</comment>
<feature type="non-terminal residue" evidence="1">
    <location>
        <position position="62"/>
    </location>
</feature>
<evidence type="ECO:0000313" key="1">
    <source>
        <dbReference type="EMBL" id="KAK2106327.1"/>
    </source>
</evidence>